<protein>
    <submittedName>
        <fullName evidence="2">Uncharacterized protein</fullName>
    </submittedName>
</protein>
<keyword evidence="3" id="KW-1185">Reference proteome</keyword>
<proteinExistence type="predicted"/>
<dbReference type="Proteomes" id="UP000009005">
    <property type="component" value="Chromosome"/>
</dbReference>
<evidence type="ECO:0000256" key="1">
    <source>
        <dbReference type="SAM" id="SignalP"/>
    </source>
</evidence>
<name>I6YKV3_MYCWM</name>
<keyword evidence="1" id="KW-0732">Signal</keyword>
<dbReference type="HOGENOM" id="CLU_1208739_0_0_14"/>
<dbReference type="AlphaFoldDB" id="I6YKV3"/>
<evidence type="ECO:0000313" key="2">
    <source>
        <dbReference type="EMBL" id="AFN64844.1"/>
    </source>
</evidence>
<dbReference type="EMBL" id="CP003703">
    <property type="protein sequence ID" value="AFN64844.1"/>
    <property type="molecule type" value="Genomic_DNA"/>
</dbReference>
<accession>I6YKV3</accession>
<feature type="chain" id="PRO_5003707033" evidence="1">
    <location>
        <begin position="20"/>
        <end position="232"/>
    </location>
</feature>
<dbReference type="STRING" id="1197325.WEN_00185"/>
<dbReference type="RefSeq" id="WP_014849554.1">
    <property type="nucleotide sequence ID" value="NC_018149.1"/>
</dbReference>
<dbReference type="KEGG" id="mwe:WEN_00185"/>
<reference evidence="2 3" key="1">
    <citation type="journal article" date="2012" name="J. Bacteriol.">
        <title>Complete genome sequence of Mycoplasma wenyonii strain Massachusetts.</title>
        <authorList>
            <person name="Dos Santos A.P."/>
            <person name="Guimaraes A.M."/>
            <person name="do Nascimento N.C."/>
            <person name="Sanmiguel P.J."/>
            <person name="Messick J.B."/>
        </authorList>
    </citation>
    <scope>NUCLEOTIDE SEQUENCE [LARGE SCALE GENOMIC DNA]</scope>
    <source>
        <strain evidence="2 3">Massachusetts</strain>
    </source>
</reference>
<sequence>MLGPKLLLFIVGSVSGATAFSSTSILSLKDWDPSYVWRLSAKDKFFLTSCWRIPNPENLLDQHGSSEGWFHIDMWVYLTLLEKGQAITNNTKLQLRAEGYFISGKGSTVYRNKQFSEYNLQETLSATDARFNWTEEESGVVKKISLITGAQDVHNQDFESVLCKELFNIDKAVFNERNTNADIKLNQVQFTLSDCKDNKYKNLWGCSITISSDGINKKLDWGDGFKNLVVIK</sequence>
<evidence type="ECO:0000313" key="3">
    <source>
        <dbReference type="Proteomes" id="UP000009005"/>
    </source>
</evidence>
<organism evidence="2 3">
    <name type="scientific">Mycoplasma wenyonii (strain Massachusetts)</name>
    <name type="common">Eperythrozoon wenyonii</name>
    <dbReference type="NCBI Taxonomy" id="1197325"/>
    <lineage>
        <taxon>Bacteria</taxon>
        <taxon>Bacillati</taxon>
        <taxon>Mycoplasmatota</taxon>
        <taxon>Mollicutes</taxon>
        <taxon>Mycoplasmataceae</taxon>
        <taxon>Mycoplasma</taxon>
    </lineage>
</organism>
<gene>
    <name evidence="2" type="ordered locus">WEN_00185</name>
</gene>
<dbReference type="PATRIC" id="fig|1197325.3.peg.39"/>
<feature type="signal peptide" evidence="1">
    <location>
        <begin position="1"/>
        <end position="19"/>
    </location>
</feature>